<evidence type="ECO:0000256" key="1">
    <source>
        <dbReference type="ARBA" id="ARBA00022741"/>
    </source>
</evidence>
<dbReference type="AlphaFoldDB" id="A0A3S3REN4"/>
<evidence type="ECO:0000313" key="4">
    <source>
        <dbReference type="Proteomes" id="UP000288215"/>
    </source>
</evidence>
<dbReference type="GO" id="GO:0003743">
    <property type="term" value="F:translation initiation factor activity"/>
    <property type="evidence" value="ECO:0007669"/>
    <property type="project" value="UniProtKB-KW"/>
</dbReference>
<dbReference type="InterPro" id="IPR027417">
    <property type="entry name" value="P-loop_NTPase"/>
</dbReference>
<reference evidence="3 4" key="1">
    <citation type="submission" date="2018-12" db="EMBL/GenBank/DDBJ databases">
        <title>The complete genome of the methanogenic archaea of the candidate phylum Verstraetearchaeota, obtained from the metagenome of underground thermal water.</title>
        <authorList>
            <person name="Kadnikov V.V."/>
            <person name="Mardanov A.V."/>
            <person name="Beletsky A.V."/>
            <person name="Karnachuk O.V."/>
            <person name="Ravin N.V."/>
        </authorList>
    </citation>
    <scope>NUCLEOTIDE SEQUENCE [LARGE SCALE GENOMIC DNA]</scope>
    <source>
        <strain evidence="3">Ch88</strain>
    </source>
</reference>
<dbReference type="Proteomes" id="UP000288215">
    <property type="component" value="Unassembled WGS sequence"/>
</dbReference>
<sequence length="46" mass="5016">MPIRQPIVTVLGHVDVGKTLLLDKIRGSAVMAREVGAMTTAALLWW</sequence>
<keyword evidence="3" id="KW-0396">Initiation factor</keyword>
<keyword evidence="2" id="KW-0342">GTP-binding</keyword>
<comment type="caution">
    <text evidence="3">The sequence shown here is derived from an EMBL/GenBank/DDBJ whole genome shotgun (WGS) entry which is preliminary data.</text>
</comment>
<dbReference type="PANTHER" id="PTHR43381:SF4">
    <property type="entry name" value="EUKARYOTIC TRANSLATION INITIATION FACTOR 5B"/>
    <property type="match status" value="1"/>
</dbReference>
<organism evidence="3 4">
    <name type="scientific">Methanosuratincola subterraneus</name>
    <dbReference type="NCBI Taxonomy" id="2593994"/>
    <lineage>
        <taxon>Archaea</taxon>
        <taxon>Thermoproteota</taxon>
        <taxon>Methanosuratincolia</taxon>
        <taxon>Candidatus Methanomethylicales</taxon>
        <taxon>Candidatus Methanomethylicaceae</taxon>
        <taxon>Candidatus Methanosuratincola (ex Vanwonterghem et al. 2016)</taxon>
    </lineage>
</organism>
<dbReference type="EMBL" id="RXGA01000003">
    <property type="protein sequence ID" value="RWX73562.1"/>
    <property type="molecule type" value="Genomic_DNA"/>
</dbReference>
<gene>
    <name evidence="3" type="ORF">Metus_1536</name>
</gene>
<dbReference type="SUPFAM" id="SSF52540">
    <property type="entry name" value="P-loop containing nucleoside triphosphate hydrolases"/>
    <property type="match status" value="1"/>
</dbReference>
<keyword evidence="1" id="KW-0547">Nucleotide-binding</keyword>
<name>A0A3S3REN4_METS7</name>
<proteinExistence type="predicted"/>
<keyword evidence="3" id="KW-0648">Protein biosynthesis</keyword>
<dbReference type="Gene3D" id="3.40.50.300">
    <property type="entry name" value="P-loop containing nucleotide triphosphate hydrolases"/>
    <property type="match status" value="1"/>
</dbReference>
<protein>
    <submittedName>
        <fullName evidence="3">Translation initiation factor 2</fullName>
    </submittedName>
</protein>
<dbReference type="InterPro" id="IPR015760">
    <property type="entry name" value="TIF_IF2"/>
</dbReference>
<dbReference type="PANTHER" id="PTHR43381">
    <property type="entry name" value="TRANSLATION INITIATION FACTOR IF-2-RELATED"/>
    <property type="match status" value="1"/>
</dbReference>
<accession>A0A3S3REN4</accession>
<dbReference type="GO" id="GO:0005525">
    <property type="term" value="F:GTP binding"/>
    <property type="evidence" value="ECO:0007669"/>
    <property type="project" value="UniProtKB-KW"/>
</dbReference>
<dbReference type="GO" id="GO:0005737">
    <property type="term" value="C:cytoplasm"/>
    <property type="evidence" value="ECO:0007669"/>
    <property type="project" value="TreeGrafter"/>
</dbReference>
<evidence type="ECO:0000313" key="3">
    <source>
        <dbReference type="EMBL" id="RWX73562.1"/>
    </source>
</evidence>
<evidence type="ECO:0000256" key="2">
    <source>
        <dbReference type="ARBA" id="ARBA00023134"/>
    </source>
</evidence>